<proteinExistence type="predicted"/>
<dbReference type="EMBL" id="BAAANT010000009">
    <property type="protein sequence ID" value="GAA2139491.1"/>
    <property type="molecule type" value="Genomic_DNA"/>
</dbReference>
<gene>
    <name evidence="1" type="ORF">GCM10009760_21870</name>
</gene>
<dbReference type="Proteomes" id="UP001422759">
    <property type="component" value="Unassembled WGS sequence"/>
</dbReference>
<name>A0ABP5L5Q3_9ACTN</name>
<comment type="caution">
    <text evidence="1">The sequence shown here is derived from an EMBL/GenBank/DDBJ whole genome shotgun (WGS) entry which is preliminary data.</text>
</comment>
<evidence type="ECO:0008006" key="3">
    <source>
        <dbReference type="Google" id="ProtNLM"/>
    </source>
</evidence>
<protein>
    <recommendedName>
        <fullName evidence="3">WXG100 family type VII secretion target</fullName>
    </recommendedName>
</protein>
<dbReference type="SUPFAM" id="SSF140453">
    <property type="entry name" value="EsxAB dimer-like"/>
    <property type="match status" value="1"/>
</dbReference>
<organism evidence="1 2">
    <name type="scientific">Kitasatospora kazusensis</name>
    <dbReference type="NCBI Taxonomy" id="407974"/>
    <lineage>
        <taxon>Bacteria</taxon>
        <taxon>Bacillati</taxon>
        <taxon>Actinomycetota</taxon>
        <taxon>Actinomycetes</taxon>
        <taxon>Kitasatosporales</taxon>
        <taxon>Streptomycetaceae</taxon>
        <taxon>Kitasatospora</taxon>
    </lineage>
</organism>
<dbReference type="InterPro" id="IPR036689">
    <property type="entry name" value="ESAT-6-like_sf"/>
</dbReference>
<accession>A0ABP5L5Q3</accession>
<keyword evidence="2" id="KW-1185">Reference proteome</keyword>
<sequence>MNFFSKAWDDVTSVAKDVVMAPAEIAHWTLNEMFGAGDLGKIAQELAELGKAVDGLGKDIESSLSNLTWHGPAADAFISHAQGRVREIGSVADQLGDLGKSVERLNSVF</sequence>
<evidence type="ECO:0000313" key="1">
    <source>
        <dbReference type="EMBL" id="GAA2139491.1"/>
    </source>
</evidence>
<evidence type="ECO:0000313" key="2">
    <source>
        <dbReference type="Proteomes" id="UP001422759"/>
    </source>
</evidence>
<dbReference type="RefSeq" id="WP_344463401.1">
    <property type="nucleotide sequence ID" value="NZ_BAAANT010000009.1"/>
</dbReference>
<reference evidence="2" key="1">
    <citation type="journal article" date="2019" name="Int. J. Syst. Evol. Microbiol.">
        <title>The Global Catalogue of Microorganisms (GCM) 10K type strain sequencing project: providing services to taxonomists for standard genome sequencing and annotation.</title>
        <authorList>
            <consortium name="The Broad Institute Genomics Platform"/>
            <consortium name="The Broad Institute Genome Sequencing Center for Infectious Disease"/>
            <person name="Wu L."/>
            <person name="Ma J."/>
        </authorList>
    </citation>
    <scope>NUCLEOTIDE SEQUENCE [LARGE SCALE GENOMIC DNA]</scope>
    <source>
        <strain evidence="2">JCM 14560</strain>
    </source>
</reference>